<evidence type="ECO:0000256" key="1">
    <source>
        <dbReference type="SAM" id="MobiDB-lite"/>
    </source>
</evidence>
<dbReference type="SUPFAM" id="SSF54593">
    <property type="entry name" value="Glyoxalase/Bleomycin resistance protein/Dihydroxybiphenyl dioxygenase"/>
    <property type="match status" value="1"/>
</dbReference>
<dbReference type="Proteomes" id="UP000176005">
    <property type="component" value="Unassembled WGS sequence"/>
</dbReference>
<comment type="caution">
    <text evidence="3">The sequence shown here is derived from an EMBL/GenBank/DDBJ whole genome shotgun (WGS) entry which is preliminary data.</text>
</comment>
<dbReference type="PATRIC" id="fig|518642.10.peg.5353"/>
<dbReference type="AlphaFoldDB" id="A0A1E7KZ15"/>
<dbReference type="PANTHER" id="PTHR35908">
    <property type="entry name" value="HYPOTHETICAL FUSION PROTEIN"/>
    <property type="match status" value="1"/>
</dbReference>
<dbReference type="PANTHER" id="PTHR35908:SF1">
    <property type="entry name" value="CONSERVED PROTEIN"/>
    <property type="match status" value="1"/>
</dbReference>
<accession>A0A1E7KZ15</accession>
<sequence>MASKLTELAIDCTDPGALARFWCAVLDYEVLEENDDEGTVTIGSLSAPDARAQVGPVPPPLTFARVPEGKTGKNRLHLDVNATDREQDAEVQRLLGLGARYAEVGQSGEESWVCLTDPEGNEFCVLAGRCP</sequence>
<feature type="domain" description="VOC" evidence="2">
    <location>
        <begin position="4"/>
        <end position="128"/>
    </location>
</feature>
<organism evidence="3 4">
    <name type="scientific">Streptomyces nanshensis</name>
    <dbReference type="NCBI Taxonomy" id="518642"/>
    <lineage>
        <taxon>Bacteria</taxon>
        <taxon>Bacillati</taxon>
        <taxon>Actinomycetota</taxon>
        <taxon>Actinomycetes</taxon>
        <taxon>Kitasatosporales</taxon>
        <taxon>Streptomycetaceae</taxon>
        <taxon>Streptomyces</taxon>
    </lineage>
</organism>
<evidence type="ECO:0000259" key="2">
    <source>
        <dbReference type="PROSITE" id="PS51819"/>
    </source>
</evidence>
<dbReference type="EMBL" id="LJGW01000386">
    <property type="protein sequence ID" value="OEV09053.1"/>
    <property type="molecule type" value="Genomic_DNA"/>
</dbReference>
<dbReference type="Pfam" id="PF18029">
    <property type="entry name" value="Glyoxalase_6"/>
    <property type="match status" value="1"/>
</dbReference>
<name>A0A1E7KZ15_9ACTN</name>
<dbReference type="InterPro" id="IPR041581">
    <property type="entry name" value="Glyoxalase_6"/>
</dbReference>
<dbReference type="PROSITE" id="PS51819">
    <property type="entry name" value="VOC"/>
    <property type="match status" value="1"/>
</dbReference>
<dbReference type="CDD" id="cd06587">
    <property type="entry name" value="VOC"/>
    <property type="match status" value="1"/>
</dbReference>
<evidence type="ECO:0000313" key="4">
    <source>
        <dbReference type="Proteomes" id="UP000176005"/>
    </source>
</evidence>
<reference evidence="3 4" key="1">
    <citation type="journal article" date="2016" name="Front. Microbiol.">
        <title>Comparative Genomics Analysis of Streptomyces Species Reveals Their Adaptation to the Marine Environment and Their Diversity at the Genomic Level.</title>
        <authorList>
            <person name="Tian X."/>
            <person name="Zhang Z."/>
            <person name="Yang T."/>
            <person name="Chen M."/>
            <person name="Li J."/>
            <person name="Chen F."/>
            <person name="Yang J."/>
            <person name="Li W."/>
            <person name="Zhang B."/>
            <person name="Zhang Z."/>
            <person name="Wu J."/>
            <person name="Zhang C."/>
            <person name="Long L."/>
            <person name="Xiao J."/>
        </authorList>
    </citation>
    <scope>NUCLEOTIDE SEQUENCE [LARGE SCALE GENOMIC DNA]</scope>
    <source>
        <strain evidence="3 4">SCSIO 10429</strain>
    </source>
</reference>
<proteinExistence type="predicted"/>
<feature type="region of interest" description="Disordered" evidence="1">
    <location>
        <begin position="49"/>
        <end position="68"/>
    </location>
</feature>
<protein>
    <submittedName>
        <fullName evidence="3">Glyoxalase</fullName>
    </submittedName>
</protein>
<dbReference type="InterPro" id="IPR037523">
    <property type="entry name" value="VOC_core"/>
</dbReference>
<keyword evidence="4" id="KW-1185">Reference proteome</keyword>
<dbReference type="RefSeq" id="WP_070018938.1">
    <property type="nucleotide sequence ID" value="NZ_LJGW01000386.1"/>
</dbReference>
<dbReference type="InterPro" id="IPR029068">
    <property type="entry name" value="Glyas_Bleomycin-R_OHBP_Dase"/>
</dbReference>
<dbReference type="Gene3D" id="3.10.180.10">
    <property type="entry name" value="2,3-Dihydroxybiphenyl 1,2-Dioxygenase, domain 1"/>
    <property type="match status" value="1"/>
</dbReference>
<evidence type="ECO:0000313" key="3">
    <source>
        <dbReference type="EMBL" id="OEV09053.1"/>
    </source>
</evidence>
<gene>
    <name evidence="3" type="ORF">AN218_23710</name>
</gene>